<organism evidence="2 3">
    <name type="scientific">Paramecium sonneborni</name>
    <dbReference type="NCBI Taxonomy" id="65129"/>
    <lineage>
        <taxon>Eukaryota</taxon>
        <taxon>Sar</taxon>
        <taxon>Alveolata</taxon>
        <taxon>Ciliophora</taxon>
        <taxon>Intramacronucleata</taxon>
        <taxon>Oligohymenophorea</taxon>
        <taxon>Peniculida</taxon>
        <taxon>Parameciidae</taxon>
        <taxon>Paramecium</taxon>
    </lineage>
</organism>
<dbReference type="Pfam" id="PF00400">
    <property type="entry name" value="WD40"/>
    <property type="match status" value="3"/>
</dbReference>
<dbReference type="GO" id="GO:0016226">
    <property type="term" value="P:iron-sulfur cluster assembly"/>
    <property type="evidence" value="ECO:0007669"/>
    <property type="project" value="TreeGrafter"/>
</dbReference>
<accession>A0A8S1RNR9</accession>
<feature type="repeat" description="WD" evidence="1">
    <location>
        <begin position="113"/>
        <end position="146"/>
    </location>
</feature>
<proteinExistence type="predicted"/>
<dbReference type="PROSITE" id="PS50082">
    <property type="entry name" value="WD_REPEATS_2"/>
    <property type="match status" value="1"/>
</dbReference>
<gene>
    <name evidence="2" type="ORF">PSON_ATCC_30995.1.T2490008</name>
</gene>
<sequence length="340" mass="39530">MIQQQSQIEQNNQQKHFNYQILLSLQQQYPIHTFTQAINNNNTLLVIGSNLVCKVIYLKKELKYLQQNKKHSNSISTLNFFKRKSQFISGSYDSSIIIQSSNLLQNLKYLTKLKGHMRGILCLVVDPNSENLIISGATDNSIKFWSYSQYSTWSCSQTIREHTSFVFGLSINQDGTKLVSCGRDKQILLMERFNGQLWYVKQKISELSSRISFITKDIFVFQPSNGTHLQFYTIEQSTGLYTKTKELKVQGTAQGCYYYFPQIYIPSRQLLISKNGYFINLIQFNFDSENWNCKYVEGIEFDQCENFGNIFGTMSDNGEYLIILDCKSGNIEIRQYTYQK</sequence>
<dbReference type="PANTHER" id="PTHR19920:SF0">
    <property type="entry name" value="CYTOSOLIC IRON-SULFUR PROTEIN ASSEMBLY PROTEIN CIAO1-RELATED"/>
    <property type="match status" value="1"/>
</dbReference>
<protein>
    <recommendedName>
        <fullName evidence="4">WD40-repeat-containing domain</fullName>
    </recommendedName>
</protein>
<evidence type="ECO:0000313" key="3">
    <source>
        <dbReference type="Proteomes" id="UP000692954"/>
    </source>
</evidence>
<dbReference type="EMBL" id="CAJJDN010000249">
    <property type="protein sequence ID" value="CAD8129888.1"/>
    <property type="molecule type" value="Genomic_DNA"/>
</dbReference>
<evidence type="ECO:0008006" key="4">
    <source>
        <dbReference type="Google" id="ProtNLM"/>
    </source>
</evidence>
<dbReference type="OrthoDB" id="284782at2759"/>
<dbReference type="Proteomes" id="UP000692954">
    <property type="component" value="Unassembled WGS sequence"/>
</dbReference>
<comment type="caution">
    <text evidence="2">The sequence shown here is derived from an EMBL/GenBank/DDBJ whole genome shotgun (WGS) entry which is preliminary data.</text>
</comment>
<evidence type="ECO:0000256" key="1">
    <source>
        <dbReference type="PROSITE-ProRule" id="PRU00221"/>
    </source>
</evidence>
<keyword evidence="3" id="KW-1185">Reference proteome</keyword>
<reference evidence="2" key="1">
    <citation type="submission" date="2021-01" db="EMBL/GenBank/DDBJ databases">
        <authorList>
            <consortium name="Genoscope - CEA"/>
            <person name="William W."/>
        </authorList>
    </citation>
    <scope>NUCLEOTIDE SEQUENCE</scope>
</reference>
<evidence type="ECO:0000313" key="2">
    <source>
        <dbReference type="EMBL" id="CAD8129888.1"/>
    </source>
</evidence>
<dbReference type="AlphaFoldDB" id="A0A8S1RNR9"/>
<name>A0A8S1RNR9_9CILI</name>
<keyword evidence="1" id="KW-0853">WD repeat</keyword>
<dbReference type="InterPro" id="IPR001680">
    <property type="entry name" value="WD40_rpt"/>
</dbReference>
<dbReference type="GO" id="GO:0097361">
    <property type="term" value="C:cytosolic [4Fe-4S] assembly targeting complex"/>
    <property type="evidence" value="ECO:0007669"/>
    <property type="project" value="TreeGrafter"/>
</dbReference>
<dbReference type="SMART" id="SM00320">
    <property type="entry name" value="WD40"/>
    <property type="match status" value="3"/>
</dbReference>
<dbReference type="PANTHER" id="PTHR19920">
    <property type="entry name" value="WD40 PROTEIN CIAO1"/>
    <property type="match status" value="1"/>
</dbReference>
<dbReference type="PROSITE" id="PS50294">
    <property type="entry name" value="WD_REPEATS_REGION"/>
    <property type="match status" value="1"/>
</dbReference>